<comment type="function">
    <text evidence="10">Catalyzes two activities which are involved in the cyclic version of arginine biosynthesis: the synthesis of N-acetylglutamate from glutamate and acetyl-CoA as the acetyl donor, and of ornithine by transacetylation between N(2)-acetylornithine and glutamate.</text>
</comment>
<feature type="binding site" evidence="10">
    <location>
        <position position="191"/>
    </location>
    <ligand>
        <name>substrate</name>
    </ligand>
</feature>
<dbReference type="InterPro" id="IPR016117">
    <property type="entry name" value="ArgJ-like_dom_sf"/>
</dbReference>
<gene>
    <name evidence="10 11" type="primary">argJ</name>
    <name evidence="11" type="ORF">GTO91_13110</name>
</gene>
<comment type="caution">
    <text evidence="11">The sequence shown here is derived from an EMBL/GenBank/DDBJ whole genome shotgun (WGS) entry which is preliminary data.</text>
</comment>
<dbReference type="GO" id="GO:0006592">
    <property type="term" value="P:ornithine biosynthetic process"/>
    <property type="evidence" value="ECO:0007669"/>
    <property type="project" value="TreeGrafter"/>
</dbReference>
<feature type="binding site" evidence="10">
    <location>
        <position position="404"/>
    </location>
    <ligand>
        <name>substrate</name>
    </ligand>
</feature>
<keyword evidence="10" id="KW-0963">Cytoplasm</keyword>
<dbReference type="EC" id="2.3.1.35" evidence="10"/>
<evidence type="ECO:0000313" key="11">
    <source>
        <dbReference type="EMBL" id="MZP30651.1"/>
    </source>
</evidence>
<comment type="pathway">
    <text evidence="10">Amino-acid biosynthesis; L-arginine biosynthesis; L-ornithine and N-acetyl-L-glutamate from L-glutamate and N(2)-acetyl-L-ornithine (cyclic): step 1/1.</text>
</comment>
<evidence type="ECO:0000256" key="6">
    <source>
        <dbReference type="ARBA" id="ARBA00022813"/>
    </source>
</evidence>
<feature type="site" description="Involved in the stabilization of negative charge on the oxyanion by the formation of the oxyanion hole" evidence="10">
    <location>
        <position position="117"/>
    </location>
</feature>
<dbReference type="PANTHER" id="PTHR23100:SF0">
    <property type="entry name" value="ARGININE BIOSYNTHESIS BIFUNCTIONAL PROTEIN ARGJ, MITOCHONDRIAL"/>
    <property type="match status" value="1"/>
</dbReference>
<keyword evidence="6 10" id="KW-0068">Autocatalytic cleavage</keyword>
<feature type="chain" id="PRO_5033190206" description="Arginine biosynthesis bifunctional protein ArgJ beta chain" evidence="10">
    <location>
        <begin position="191"/>
        <end position="404"/>
    </location>
</feature>
<dbReference type="AlphaFoldDB" id="A0A845LCM1"/>
<evidence type="ECO:0000256" key="1">
    <source>
        <dbReference type="ARBA" id="ARBA00006774"/>
    </source>
</evidence>
<keyword evidence="4 10" id="KW-0028">Amino-acid biosynthesis</keyword>
<feature type="binding site" evidence="10">
    <location>
        <position position="277"/>
    </location>
    <ligand>
        <name>substrate</name>
    </ligand>
</feature>
<dbReference type="HAMAP" id="MF_01106">
    <property type="entry name" value="ArgJ"/>
    <property type="match status" value="1"/>
</dbReference>
<dbReference type="FunFam" id="3.10.20.340:FF:000001">
    <property type="entry name" value="Arginine biosynthesis bifunctional protein ArgJ, chloroplastic"/>
    <property type="match status" value="1"/>
</dbReference>
<dbReference type="FunFam" id="3.60.70.12:FF:000001">
    <property type="entry name" value="Arginine biosynthesis bifunctional protein ArgJ, chloroplastic"/>
    <property type="match status" value="1"/>
</dbReference>
<keyword evidence="7 10" id="KW-0511">Multifunctional enzyme</keyword>
<feature type="site" description="Involved in the stabilization of negative charge on the oxyanion by the formation of the oxyanion hole" evidence="10">
    <location>
        <position position="118"/>
    </location>
</feature>
<dbReference type="Pfam" id="PF01960">
    <property type="entry name" value="ArgJ"/>
    <property type="match status" value="1"/>
</dbReference>
<evidence type="ECO:0000256" key="5">
    <source>
        <dbReference type="ARBA" id="ARBA00022679"/>
    </source>
</evidence>
<keyword evidence="8 10" id="KW-0012">Acyltransferase</keyword>
<dbReference type="RefSeq" id="WP_161259171.1">
    <property type="nucleotide sequence ID" value="NZ_WXEY01000016.1"/>
</dbReference>
<comment type="catalytic activity">
    <reaction evidence="10">
        <text>L-glutamate + acetyl-CoA = N-acetyl-L-glutamate + CoA + H(+)</text>
        <dbReference type="Rhea" id="RHEA:24292"/>
        <dbReference type="ChEBI" id="CHEBI:15378"/>
        <dbReference type="ChEBI" id="CHEBI:29985"/>
        <dbReference type="ChEBI" id="CHEBI:44337"/>
        <dbReference type="ChEBI" id="CHEBI:57287"/>
        <dbReference type="ChEBI" id="CHEBI:57288"/>
        <dbReference type="EC" id="2.3.1.1"/>
    </reaction>
</comment>
<feature type="binding site" evidence="10">
    <location>
        <position position="180"/>
    </location>
    <ligand>
        <name>substrate</name>
    </ligand>
</feature>
<feature type="active site" description="Nucleophile" evidence="10">
    <location>
        <position position="191"/>
    </location>
</feature>
<evidence type="ECO:0000256" key="2">
    <source>
        <dbReference type="ARBA" id="ARBA00011475"/>
    </source>
</evidence>
<feature type="binding site" evidence="10">
    <location>
        <position position="154"/>
    </location>
    <ligand>
        <name>substrate</name>
    </ligand>
</feature>
<dbReference type="InterPro" id="IPR042195">
    <property type="entry name" value="ArgJ_beta_C"/>
</dbReference>
<protein>
    <recommendedName>
        <fullName evidence="10">Arginine biosynthesis bifunctional protein ArgJ</fullName>
    </recommendedName>
    <domain>
        <recommendedName>
            <fullName evidence="10">Glutamate N-acetyltransferase</fullName>
            <ecNumber evidence="10">2.3.1.35</ecNumber>
        </recommendedName>
        <alternativeName>
            <fullName evidence="10">Ornithine acetyltransferase</fullName>
            <shortName evidence="10">OATase</shortName>
        </alternativeName>
        <alternativeName>
            <fullName evidence="10">Ornithine transacetylase</fullName>
        </alternativeName>
    </domain>
    <domain>
        <recommendedName>
            <fullName evidence="10">Amino-acid acetyltransferase</fullName>
            <ecNumber evidence="10">2.3.1.1</ecNumber>
        </recommendedName>
        <alternativeName>
            <fullName evidence="10">N-acetylglutamate synthase</fullName>
            <shortName evidence="10">AGSase</shortName>
        </alternativeName>
    </domain>
    <component>
        <recommendedName>
            <fullName evidence="10">Arginine biosynthesis bifunctional protein ArgJ alpha chain</fullName>
        </recommendedName>
    </component>
    <component>
        <recommendedName>
            <fullName evidence="10">Arginine biosynthesis bifunctional protein ArgJ beta chain</fullName>
        </recommendedName>
    </component>
</protein>
<keyword evidence="3 10" id="KW-0055">Arginine biosynthesis</keyword>
<dbReference type="GO" id="GO:0004042">
    <property type="term" value="F:L-glutamate N-acetyltransferase activity"/>
    <property type="evidence" value="ECO:0007669"/>
    <property type="project" value="UniProtKB-UniRule"/>
</dbReference>
<dbReference type="CDD" id="cd02152">
    <property type="entry name" value="OAT"/>
    <property type="match status" value="1"/>
</dbReference>
<dbReference type="OrthoDB" id="9804242at2"/>
<comment type="subcellular location">
    <subcellularLocation>
        <location evidence="10">Cytoplasm</location>
    </subcellularLocation>
</comment>
<evidence type="ECO:0000313" key="12">
    <source>
        <dbReference type="Proteomes" id="UP000463470"/>
    </source>
</evidence>
<keyword evidence="5 10" id="KW-0808">Transferase</keyword>
<organism evidence="11 12">
    <name type="scientific">Heliomicrobium undosum</name>
    <dbReference type="NCBI Taxonomy" id="121734"/>
    <lineage>
        <taxon>Bacteria</taxon>
        <taxon>Bacillati</taxon>
        <taxon>Bacillota</taxon>
        <taxon>Clostridia</taxon>
        <taxon>Eubacteriales</taxon>
        <taxon>Heliobacteriaceae</taxon>
        <taxon>Heliomicrobium</taxon>
    </lineage>
</organism>
<dbReference type="NCBIfam" id="TIGR00120">
    <property type="entry name" value="ArgJ"/>
    <property type="match status" value="1"/>
</dbReference>
<dbReference type="Proteomes" id="UP000463470">
    <property type="component" value="Unassembled WGS sequence"/>
</dbReference>
<dbReference type="InterPro" id="IPR002813">
    <property type="entry name" value="Arg_biosynth_ArgJ"/>
</dbReference>
<evidence type="ECO:0000256" key="3">
    <source>
        <dbReference type="ARBA" id="ARBA00022571"/>
    </source>
</evidence>
<keyword evidence="12" id="KW-1185">Reference proteome</keyword>
<feature type="site" description="Cleavage; by autolysis" evidence="10">
    <location>
        <begin position="190"/>
        <end position="191"/>
    </location>
</feature>
<feature type="binding site" evidence="10">
    <location>
        <position position="399"/>
    </location>
    <ligand>
        <name>substrate</name>
    </ligand>
</feature>
<comment type="subunit">
    <text evidence="2 10">Heterotetramer of two alpha and two beta chains.</text>
</comment>
<name>A0A845LCM1_9FIRM</name>
<dbReference type="Gene3D" id="3.60.70.12">
    <property type="entry name" value="L-amino peptidase D-ALA esterase/amidase"/>
    <property type="match status" value="1"/>
</dbReference>
<reference evidence="11 12" key="1">
    <citation type="submission" date="2020-01" db="EMBL/GenBank/DDBJ databases">
        <title>Whole-genome sequence of Heliobacterium undosum DSM 13378.</title>
        <authorList>
            <person name="Kyndt J.A."/>
            <person name="Meyer T.E."/>
        </authorList>
    </citation>
    <scope>NUCLEOTIDE SEQUENCE [LARGE SCALE GENOMIC DNA]</scope>
    <source>
        <strain evidence="11 12">DSM 13378</strain>
    </source>
</reference>
<dbReference type="GO" id="GO:0004358">
    <property type="term" value="F:L-glutamate N-acetyltransferase activity, acting on acetyl-L-ornithine as donor"/>
    <property type="evidence" value="ECO:0007669"/>
    <property type="project" value="UniProtKB-UniRule"/>
</dbReference>
<evidence type="ECO:0000256" key="9">
    <source>
        <dbReference type="ARBA" id="ARBA00049439"/>
    </source>
</evidence>
<evidence type="ECO:0000256" key="10">
    <source>
        <dbReference type="HAMAP-Rule" id="MF_01106"/>
    </source>
</evidence>
<dbReference type="UniPathway" id="UPA00068">
    <property type="reaction ID" value="UER00106"/>
</dbReference>
<dbReference type="GO" id="GO:0005737">
    <property type="term" value="C:cytoplasm"/>
    <property type="evidence" value="ECO:0007669"/>
    <property type="project" value="UniProtKB-SubCell"/>
</dbReference>
<dbReference type="GO" id="GO:0006526">
    <property type="term" value="P:L-arginine biosynthetic process"/>
    <property type="evidence" value="ECO:0007669"/>
    <property type="project" value="UniProtKB-UniRule"/>
</dbReference>
<dbReference type="Gene3D" id="3.10.20.340">
    <property type="entry name" value="ArgJ beta chain, C-terminal domain"/>
    <property type="match status" value="1"/>
</dbReference>
<comment type="similarity">
    <text evidence="1 10">Belongs to the ArgJ family.</text>
</comment>
<dbReference type="PANTHER" id="PTHR23100">
    <property type="entry name" value="ARGININE BIOSYNTHESIS BIFUNCTIONAL PROTEIN ARGJ"/>
    <property type="match status" value="1"/>
</dbReference>
<dbReference type="EC" id="2.3.1.1" evidence="10"/>
<comment type="catalytic activity">
    <reaction evidence="9 10">
        <text>N(2)-acetyl-L-ornithine + L-glutamate = N-acetyl-L-glutamate + L-ornithine</text>
        <dbReference type="Rhea" id="RHEA:15349"/>
        <dbReference type="ChEBI" id="CHEBI:29985"/>
        <dbReference type="ChEBI" id="CHEBI:44337"/>
        <dbReference type="ChEBI" id="CHEBI:46911"/>
        <dbReference type="ChEBI" id="CHEBI:57805"/>
        <dbReference type="EC" id="2.3.1.35"/>
    </reaction>
</comment>
<dbReference type="NCBIfam" id="NF003802">
    <property type="entry name" value="PRK05388.1"/>
    <property type="match status" value="1"/>
</dbReference>
<evidence type="ECO:0000256" key="8">
    <source>
        <dbReference type="ARBA" id="ARBA00023315"/>
    </source>
</evidence>
<feature type="chain" id="PRO_5033190205" description="Arginine biosynthesis bifunctional protein ArgJ alpha chain" evidence="10">
    <location>
        <begin position="1"/>
        <end position="190"/>
    </location>
</feature>
<comment type="pathway">
    <text evidence="10">Amino-acid biosynthesis; L-arginine biosynthesis; N(2)-acetyl-L-ornithine from L-glutamate: step 1/4.</text>
</comment>
<proteinExistence type="inferred from homology"/>
<accession>A0A845LCM1</accession>
<sequence>MQQQISILPGGVTSPKGFQAAGVPAGIKKPGVLDMALIVSDTPAAAAAVYTTNKVQAAPLQVTKEHIAAGPLKAVVVNAGNANACTGEQGLADARATTAHVAKALGITAEQVAVASTGVIGQPLPMAKLLAGVDALAGAISPEGGEQAARAIMTTDLVPKTGKVEITLGGQTVTIGAMAKGSGMIHPNMATMLAFYTTDAAIAPALLQQALSAATKVSYNMISVDGDTSTNDMAVIVANGQSGAPAIEAEGPDYDAFTAALTALSIHLAKIMARDGEGATKLIEARVEGAATAEDARKAALAIIKSNLFKCAVYGNDANWGRVMCAIGYSGANFDPAKVDVFLGPVQTARQGLALPFSEEEASKALAAEEVVVTVRLNDGDASATAWGCDLTYDYVKINADYRS</sequence>
<dbReference type="EMBL" id="WXEY01000016">
    <property type="protein sequence ID" value="MZP30651.1"/>
    <property type="molecule type" value="Genomic_DNA"/>
</dbReference>
<dbReference type="SUPFAM" id="SSF56266">
    <property type="entry name" value="DmpA/ArgJ-like"/>
    <property type="match status" value="1"/>
</dbReference>
<evidence type="ECO:0000256" key="7">
    <source>
        <dbReference type="ARBA" id="ARBA00023268"/>
    </source>
</evidence>
<evidence type="ECO:0000256" key="4">
    <source>
        <dbReference type="ARBA" id="ARBA00022605"/>
    </source>
</evidence>